<accession>Q74AM2</accession>
<feature type="transmembrane region" description="Helical" evidence="1">
    <location>
        <begin position="6"/>
        <end position="23"/>
    </location>
</feature>
<dbReference type="InParanoid" id="Q74AM2"/>
<keyword evidence="1" id="KW-0812">Transmembrane</keyword>
<evidence type="ECO:0008006" key="4">
    <source>
        <dbReference type="Google" id="ProtNLM"/>
    </source>
</evidence>
<dbReference type="OrthoDB" id="166547at2"/>
<dbReference type="InterPro" id="IPR018687">
    <property type="entry name" value="DUF2177_membr"/>
</dbReference>
<feature type="transmembrane region" description="Helical" evidence="1">
    <location>
        <begin position="111"/>
        <end position="133"/>
    </location>
</feature>
<evidence type="ECO:0000313" key="3">
    <source>
        <dbReference type="Proteomes" id="UP000000577"/>
    </source>
</evidence>
<gene>
    <name evidence="2" type="ordered locus">GSU2331</name>
</gene>
<feature type="transmembrane region" description="Helical" evidence="1">
    <location>
        <begin position="50"/>
        <end position="69"/>
    </location>
</feature>
<dbReference type="Proteomes" id="UP000000577">
    <property type="component" value="Chromosome"/>
</dbReference>
<dbReference type="RefSeq" id="WP_010942968.1">
    <property type="nucleotide sequence ID" value="NC_002939.5"/>
</dbReference>
<dbReference type="Pfam" id="PF09945">
    <property type="entry name" value="DUF2177"/>
    <property type="match status" value="1"/>
</dbReference>
<evidence type="ECO:0000313" key="2">
    <source>
        <dbReference type="EMBL" id="AAR35706.1"/>
    </source>
</evidence>
<dbReference type="eggNOG" id="COG4852">
    <property type="taxonomic scope" value="Bacteria"/>
</dbReference>
<evidence type="ECO:0000256" key="1">
    <source>
        <dbReference type="SAM" id="Phobius"/>
    </source>
</evidence>
<organism evidence="2 3">
    <name type="scientific">Geobacter sulfurreducens (strain ATCC 51573 / DSM 12127 / PCA)</name>
    <dbReference type="NCBI Taxonomy" id="243231"/>
    <lineage>
        <taxon>Bacteria</taxon>
        <taxon>Pseudomonadati</taxon>
        <taxon>Thermodesulfobacteriota</taxon>
        <taxon>Desulfuromonadia</taxon>
        <taxon>Geobacterales</taxon>
        <taxon>Geobacteraceae</taxon>
        <taxon>Geobacter</taxon>
    </lineage>
</organism>
<dbReference type="PATRIC" id="fig|243231.5.peg.2363"/>
<dbReference type="AlphaFoldDB" id="Q74AM2"/>
<sequence length="138" mass="15087">MTHGLLVFLALLPFFLLLDYLWLGRLMRGFYLRELGDLARSEGDAIKPRLLAAAGVYLALPGGIVLFALPRVDPARPLVSALGWGFLYGLVVYGVYDLTNRATLSEWPLRMATVDICWGGLLCAVSTLIAALLDPLLP</sequence>
<dbReference type="EnsemblBacteria" id="AAR35706">
    <property type="protein sequence ID" value="AAR35706"/>
    <property type="gene ID" value="GSU2331"/>
</dbReference>
<dbReference type="KEGG" id="gsu:GSU2331"/>
<dbReference type="HOGENOM" id="CLU_140354_0_0_7"/>
<keyword evidence="1" id="KW-0472">Membrane</keyword>
<protein>
    <recommendedName>
        <fullName evidence="4">DUF2177 domain-containing protein</fullName>
    </recommendedName>
</protein>
<proteinExistence type="predicted"/>
<keyword evidence="1" id="KW-1133">Transmembrane helix</keyword>
<keyword evidence="3" id="KW-1185">Reference proteome</keyword>
<reference evidence="2 3" key="1">
    <citation type="journal article" date="2003" name="Science">
        <title>Genome of Geobacter sulfurreducens: metal reduction in subsurface environments.</title>
        <authorList>
            <person name="Methe B.A."/>
            <person name="Nelson K.E."/>
            <person name="Eisen J.A."/>
            <person name="Paulsen I.T."/>
            <person name="Nelson W."/>
            <person name="Heidelberg J.F."/>
            <person name="Wu D."/>
            <person name="Wu M."/>
            <person name="Ward N."/>
            <person name="Beanan M.J."/>
            <person name="Dodson R.J."/>
            <person name="Madupu R."/>
            <person name="Brinkac L.M."/>
            <person name="Daugherty S.C."/>
            <person name="DeBoy R.T."/>
            <person name="Durkin A.S."/>
            <person name="Gwinn M."/>
            <person name="Kolonay J.F."/>
            <person name="Sullivan S.A."/>
            <person name="Haft D.H."/>
            <person name="Selengut J."/>
            <person name="Davidsen T.M."/>
            <person name="Zafar N."/>
            <person name="White O."/>
            <person name="Tran B."/>
            <person name="Romero C."/>
            <person name="Forberger H.A."/>
            <person name="Weidman J."/>
            <person name="Khouri H."/>
            <person name="Feldblyum T.V."/>
            <person name="Utterback T.R."/>
            <person name="Van Aken S.E."/>
            <person name="Lovley D.R."/>
            <person name="Fraser C.M."/>
        </authorList>
    </citation>
    <scope>NUCLEOTIDE SEQUENCE [LARGE SCALE GENOMIC DNA]</scope>
    <source>
        <strain evidence="3">ATCC 51573 / DSM 12127 / PCA</strain>
    </source>
</reference>
<reference evidence="2 3" key="2">
    <citation type="journal article" date="2012" name="BMC Genomics">
        <title>Comparative genomic analysis of Geobacter sulfurreducens KN400, a strain with enhanced capacity for extracellular electron transfer and electricity production.</title>
        <authorList>
            <person name="Butler J.E."/>
            <person name="Young N.D."/>
            <person name="Aklujkar M."/>
            <person name="Lovley D.R."/>
        </authorList>
    </citation>
    <scope>NUCLEOTIDE SEQUENCE [LARGE SCALE GENOMIC DNA]</scope>
    <source>
        <strain evidence="3">ATCC 51573 / DSM 12127 / PCA</strain>
    </source>
</reference>
<name>Q74AM2_GEOSL</name>
<feature type="transmembrane region" description="Helical" evidence="1">
    <location>
        <begin position="81"/>
        <end position="99"/>
    </location>
</feature>
<dbReference type="EMBL" id="AE017180">
    <property type="protein sequence ID" value="AAR35706.1"/>
    <property type="molecule type" value="Genomic_DNA"/>
</dbReference>
<dbReference type="STRING" id="243231.GSU2331"/>